<dbReference type="AlphaFoldDB" id="A0A814XGK4"/>
<keyword evidence="4" id="KW-1185">Reference proteome</keyword>
<dbReference type="EMBL" id="CAJNOQ010009075">
    <property type="protein sequence ID" value="CAF1214784.1"/>
    <property type="molecule type" value="Genomic_DNA"/>
</dbReference>
<protein>
    <submittedName>
        <fullName evidence="2">Uncharacterized protein</fullName>
    </submittedName>
</protein>
<dbReference type="OrthoDB" id="9982313at2759"/>
<feature type="signal peptide" evidence="1">
    <location>
        <begin position="1"/>
        <end position="18"/>
    </location>
</feature>
<name>A0A814XGK4_9BILA</name>
<dbReference type="Proteomes" id="UP000681722">
    <property type="component" value="Unassembled WGS sequence"/>
</dbReference>
<sequence>MTLISLILIILATATSHAANWAGKWDIDSGCDTGICCCFYRQVIISAEGLFQTHLEGHNCPPTPNNASDYSSVYQFKVQMENTTFQQVIFDYTVVEFVLDTQDTIRTQNLNNSKCDVNYTRNDVAKPNWIGLWDVKPGCNEDECCCFVNQASVSSNPHGLTIDTDVRGAPCQEQLNASHVKFDIPSQPEFVNELIILGSWNRFAQSVDQNTIYQKNLQYPRCSAGAIRVTPATNASTAEPGTTAKHSSSLSIYETNTAVFAISLVLSKFF</sequence>
<evidence type="ECO:0000313" key="4">
    <source>
        <dbReference type="Proteomes" id="UP000663829"/>
    </source>
</evidence>
<dbReference type="Proteomes" id="UP000663829">
    <property type="component" value="Unassembled WGS sequence"/>
</dbReference>
<organism evidence="2 4">
    <name type="scientific">Didymodactylos carnosus</name>
    <dbReference type="NCBI Taxonomy" id="1234261"/>
    <lineage>
        <taxon>Eukaryota</taxon>
        <taxon>Metazoa</taxon>
        <taxon>Spiralia</taxon>
        <taxon>Gnathifera</taxon>
        <taxon>Rotifera</taxon>
        <taxon>Eurotatoria</taxon>
        <taxon>Bdelloidea</taxon>
        <taxon>Philodinida</taxon>
        <taxon>Philodinidae</taxon>
        <taxon>Didymodactylos</taxon>
    </lineage>
</organism>
<keyword evidence="1" id="KW-0732">Signal</keyword>
<gene>
    <name evidence="2" type="ORF">GPM918_LOCUS24396</name>
    <name evidence="3" type="ORF">SRO942_LOCUS24395</name>
</gene>
<dbReference type="EMBL" id="CAJOBC010009076">
    <property type="protein sequence ID" value="CAF3978649.1"/>
    <property type="molecule type" value="Genomic_DNA"/>
</dbReference>
<feature type="chain" id="PRO_5036226431" evidence="1">
    <location>
        <begin position="19"/>
        <end position="270"/>
    </location>
</feature>
<comment type="caution">
    <text evidence="2">The sequence shown here is derived from an EMBL/GenBank/DDBJ whole genome shotgun (WGS) entry which is preliminary data.</text>
</comment>
<evidence type="ECO:0000313" key="2">
    <source>
        <dbReference type="EMBL" id="CAF1214784.1"/>
    </source>
</evidence>
<reference evidence="2" key="1">
    <citation type="submission" date="2021-02" db="EMBL/GenBank/DDBJ databases">
        <authorList>
            <person name="Nowell W R."/>
        </authorList>
    </citation>
    <scope>NUCLEOTIDE SEQUENCE</scope>
</reference>
<proteinExistence type="predicted"/>
<accession>A0A814XGK4</accession>
<evidence type="ECO:0000313" key="3">
    <source>
        <dbReference type="EMBL" id="CAF3978649.1"/>
    </source>
</evidence>
<evidence type="ECO:0000256" key="1">
    <source>
        <dbReference type="SAM" id="SignalP"/>
    </source>
</evidence>